<accession>W7IPZ3</accession>
<comment type="similarity">
    <text evidence="1">Belongs to the aspartate/glutamate racemases family.</text>
</comment>
<protein>
    <submittedName>
        <fullName evidence="3">Aspartate racemase</fullName>
        <ecNumber evidence="3">5.1.1.13</ecNumber>
    </submittedName>
</protein>
<dbReference type="InterPro" id="IPR004380">
    <property type="entry name" value="Asp_race"/>
</dbReference>
<organism evidence="3 4">
    <name type="scientific">Actinokineospora spheciospongiae</name>
    <dbReference type="NCBI Taxonomy" id="909613"/>
    <lineage>
        <taxon>Bacteria</taxon>
        <taxon>Bacillati</taxon>
        <taxon>Actinomycetota</taxon>
        <taxon>Actinomycetes</taxon>
        <taxon>Pseudonocardiales</taxon>
        <taxon>Pseudonocardiaceae</taxon>
        <taxon>Actinokineospora</taxon>
    </lineage>
</organism>
<dbReference type="PANTHER" id="PTHR21198:SF7">
    <property type="entry name" value="ASPARTATE-GLUTAMATE RACEMASE FAMILY"/>
    <property type="match status" value="1"/>
</dbReference>
<dbReference type="AlphaFoldDB" id="W7IPZ3"/>
<dbReference type="STRING" id="909613.UO65_6132"/>
<evidence type="ECO:0000256" key="1">
    <source>
        <dbReference type="ARBA" id="ARBA00007847"/>
    </source>
</evidence>
<dbReference type="EC" id="5.1.1.13" evidence="3"/>
<dbReference type="Proteomes" id="UP000019277">
    <property type="component" value="Unassembled WGS sequence"/>
</dbReference>
<dbReference type="GO" id="GO:0047689">
    <property type="term" value="F:aspartate racemase activity"/>
    <property type="evidence" value="ECO:0007669"/>
    <property type="project" value="UniProtKB-EC"/>
</dbReference>
<keyword evidence="4" id="KW-1185">Reference proteome</keyword>
<dbReference type="Gene3D" id="3.40.50.1860">
    <property type="match status" value="2"/>
</dbReference>
<proteinExistence type="inferred from homology"/>
<comment type="caution">
    <text evidence="3">The sequence shown here is derived from an EMBL/GenBank/DDBJ whole genome shotgun (WGS) entry which is preliminary data.</text>
</comment>
<dbReference type="PATRIC" id="fig|909613.9.peg.6131"/>
<reference evidence="3 4" key="1">
    <citation type="journal article" date="2014" name="Genome Announc.">
        <title>Draft Genome Sequence of the Antitrypanosomally Active Sponge-Associated Bacterium Actinokineospora sp. Strain EG49.</title>
        <authorList>
            <person name="Harjes J."/>
            <person name="Ryu T."/>
            <person name="Abdelmohsen U.R."/>
            <person name="Moitinho-Silva L."/>
            <person name="Horn H."/>
            <person name="Ravasi T."/>
            <person name="Hentschel U."/>
        </authorList>
    </citation>
    <scope>NUCLEOTIDE SEQUENCE [LARGE SCALE GENOMIC DNA]</scope>
    <source>
        <strain evidence="3 4">EG49</strain>
    </source>
</reference>
<dbReference type="NCBIfam" id="TIGR00035">
    <property type="entry name" value="asp_race"/>
    <property type="match status" value="1"/>
</dbReference>
<name>W7IPZ3_9PSEU</name>
<dbReference type="InterPro" id="IPR015942">
    <property type="entry name" value="Asp/Glu/hydantoin_racemase"/>
</dbReference>
<dbReference type="eggNOG" id="COG1794">
    <property type="taxonomic scope" value="Bacteria"/>
</dbReference>
<gene>
    <name evidence="3" type="ORF">UO65_6132</name>
</gene>
<dbReference type="PANTHER" id="PTHR21198">
    <property type="entry name" value="GLUTAMATE RACEMASE"/>
    <property type="match status" value="1"/>
</dbReference>
<keyword evidence="2 3" id="KW-0413">Isomerase</keyword>
<sequence length="244" mass="26364">MAAMKVIGLLGGMSWESSAEYYRIVNERVRERLGGLHSARCVLYSVDFAEIERMQVEGRWDDAAAVLADAARALVRAGAEVVVLCTNTMHKVADRITDGLGVPLLHLADATAEAVTAAGLTRVGLLGTAFTMEQDFYTGRLAAHGLDVLTPGAADRAEVHRIIYEELVLGVVEESSRQVYREVIGRLVERGARGVVLGCTEIELLVSTRDSPVPVFPTTRLHAELAVDLALADQRPGPGRRFTG</sequence>
<evidence type="ECO:0000256" key="2">
    <source>
        <dbReference type="ARBA" id="ARBA00023235"/>
    </source>
</evidence>
<dbReference type="Pfam" id="PF01177">
    <property type="entry name" value="Asp_Glu_race"/>
    <property type="match status" value="1"/>
</dbReference>
<dbReference type="SUPFAM" id="SSF53681">
    <property type="entry name" value="Aspartate/glutamate racemase"/>
    <property type="match status" value="2"/>
</dbReference>
<evidence type="ECO:0000313" key="3">
    <source>
        <dbReference type="EMBL" id="EWC58586.1"/>
    </source>
</evidence>
<evidence type="ECO:0000313" key="4">
    <source>
        <dbReference type="Proteomes" id="UP000019277"/>
    </source>
</evidence>
<dbReference type="InterPro" id="IPR001920">
    <property type="entry name" value="Asp/Glu_race"/>
</dbReference>
<dbReference type="EMBL" id="AYXG01000237">
    <property type="protein sequence ID" value="EWC58586.1"/>
    <property type="molecule type" value="Genomic_DNA"/>
</dbReference>